<keyword evidence="6" id="KW-0812">Transmembrane</keyword>
<dbReference type="PANTHER" id="PTHR22683">
    <property type="entry name" value="SPORULATION PROTEIN RELATED"/>
    <property type="match status" value="1"/>
</dbReference>
<protein>
    <submittedName>
        <fullName evidence="10">Type VII secretion protein EssC</fullName>
    </submittedName>
</protein>
<evidence type="ECO:0000256" key="3">
    <source>
        <dbReference type="ARBA" id="ARBA00022840"/>
    </source>
</evidence>
<dbReference type="GO" id="GO:0005524">
    <property type="term" value="F:ATP binding"/>
    <property type="evidence" value="ECO:0007669"/>
    <property type="project" value="UniProtKB-UniRule"/>
</dbReference>
<dbReference type="SMART" id="SM00382">
    <property type="entry name" value="AAA"/>
    <property type="match status" value="2"/>
</dbReference>
<dbReference type="PANTHER" id="PTHR22683:SF1">
    <property type="entry name" value="TYPE VII SECRETION SYSTEM PROTEIN ESSC"/>
    <property type="match status" value="1"/>
</dbReference>
<evidence type="ECO:0000313" key="11">
    <source>
        <dbReference type="Proteomes" id="UP000246115"/>
    </source>
</evidence>
<dbReference type="EMBL" id="QVQY01000010">
    <property type="protein sequence ID" value="RFU51136.1"/>
    <property type="molecule type" value="Genomic_DNA"/>
</dbReference>
<gene>
    <name evidence="10" type="primary">essC</name>
    <name evidence="8" type="ORF">DDV21_010125</name>
    <name evidence="9" type="ORF">DDV22_05375</name>
    <name evidence="10" type="ORF">DDV23_05885</name>
</gene>
<dbReference type="Proteomes" id="UP000246115">
    <property type="component" value="Chromosome"/>
</dbReference>
<reference evidence="9 13" key="1">
    <citation type="submission" date="2018-08" db="EMBL/GenBank/DDBJ databases">
        <title>Draft genome of Streptococcus sp .nov. Z2.</title>
        <authorList>
            <person name="Tian Z."/>
        </authorList>
    </citation>
    <scope>NUCLEOTIDE SEQUENCE [LARGE SCALE GENOMIC DNA]</scope>
    <source>
        <strain evidence="9 13">Z2</strain>
    </source>
</reference>
<evidence type="ECO:0000313" key="10">
    <source>
        <dbReference type="EMBL" id="RFU53234.1"/>
    </source>
</evidence>
<keyword evidence="6" id="KW-0472">Membrane</keyword>
<dbReference type="Gene3D" id="3.40.50.300">
    <property type="entry name" value="P-loop containing nucleotide triphosphate hydrolases"/>
    <property type="match status" value="2"/>
</dbReference>
<organism evidence="10 12">
    <name type="scientific">Streptococcus chenjunshii</name>
    <dbReference type="NCBI Taxonomy" id="2173853"/>
    <lineage>
        <taxon>Bacteria</taxon>
        <taxon>Bacillati</taxon>
        <taxon>Bacillota</taxon>
        <taxon>Bacilli</taxon>
        <taxon>Lactobacillales</taxon>
        <taxon>Streptococcaceae</taxon>
        <taxon>Streptococcus</taxon>
    </lineage>
</organism>
<reference evidence="8" key="4">
    <citation type="journal article" date="2019" name="Int. J. Syst. Evol. Microbiol.">
        <title>Streptococcus chenjunshii sp. nov. isolated from feces of Tibetan antelopes.</title>
        <authorList>
            <person name="Tian Z."/>
            <person name="Lu S."/>
            <person name="Jin D."/>
            <person name="Yang J."/>
            <person name="Pu J."/>
            <person name="Lai X.H."/>
            <person name="Bai X.N."/>
            <person name="Wu X.M."/>
            <person name="Li J."/>
            <person name="Wang S."/>
            <person name="Xu J."/>
        </authorList>
    </citation>
    <scope>NUCLEOTIDE SEQUENCE</scope>
    <source>
        <strain evidence="8">Z15</strain>
    </source>
</reference>
<dbReference type="NCBIfam" id="TIGR03928">
    <property type="entry name" value="T7_EssCb_Firm"/>
    <property type="match status" value="1"/>
</dbReference>
<evidence type="ECO:0000313" key="9">
    <source>
        <dbReference type="EMBL" id="RFU51136.1"/>
    </source>
</evidence>
<dbReference type="EMBL" id="QVQZ01000010">
    <property type="protein sequence ID" value="RFU53234.1"/>
    <property type="molecule type" value="Genomic_DNA"/>
</dbReference>
<keyword evidence="2 5" id="KW-0547">Nucleotide-binding</keyword>
<feature type="transmembrane region" description="Helical" evidence="6">
    <location>
        <begin position="250"/>
        <end position="270"/>
    </location>
</feature>
<dbReference type="Proteomes" id="UP000262901">
    <property type="component" value="Unassembled WGS sequence"/>
</dbReference>
<comment type="function">
    <text evidence="4">Essential cell division protein that coordinates cell division and chromosome segregation. The N-terminus is involved in assembly of the cell-division machinery. The C-terminus functions as a DNA motor that moves dsDNA in an ATP-dependent manner towards the difSL recombination site, which is located within the replication terminus region. Required for activation of the XerS recombinase, allowing activation of chromosome unlinking by recombination.</text>
</comment>
<dbReference type="Proteomes" id="UP000264056">
    <property type="component" value="Unassembled WGS sequence"/>
</dbReference>
<dbReference type="GO" id="GO:0003677">
    <property type="term" value="F:DNA binding"/>
    <property type="evidence" value="ECO:0007669"/>
    <property type="project" value="InterPro"/>
</dbReference>
<evidence type="ECO:0000256" key="4">
    <source>
        <dbReference type="ARBA" id="ARBA00045564"/>
    </source>
</evidence>
<evidence type="ECO:0000256" key="5">
    <source>
        <dbReference type="PROSITE-ProRule" id="PRU00289"/>
    </source>
</evidence>
<dbReference type="Pfam" id="PF01580">
    <property type="entry name" value="FtsK_SpoIIIE"/>
    <property type="match status" value="2"/>
</dbReference>
<accession>A0A372KMU3</accession>
<keyword evidence="13" id="KW-1185">Reference proteome</keyword>
<evidence type="ECO:0000259" key="7">
    <source>
        <dbReference type="PROSITE" id="PS50901"/>
    </source>
</evidence>
<dbReference type="GO" id="GO:0007059">
    <property type="term" value="P:chromosome segregation"/>
    <property type="evidence" value="ECO:0007669"/>
    <property type="project" value="UniProtKB-KW"/>
</dbReference>
<dbReference type="OrthoDB" id="9807790at2"/>
<dbReference type="GO" id="GO:0016020">
    <property type="term" value="C:membrane"/>
    <property type="evidence" value="ECO:0007669"/>
    <property type="project" value="UniProtKB-SubCell"/>
</dbReference>
<dbReference type="SUPFAM" id="SSF52540">
    <property type="entry name" value="P-loop containing nucleoside triphosphate hydrolases"/>
    <property type="match status" value="2"/>
</dbReference>
<sequence length="1469" mass="168099">MEGYLPIYIGDLRYELTIDGDGEHFVLGNDANASVYLAELSHPLVIACQKGSLFYQFADDQPQPLELPADLTDRIRIEKLQDQPSTVVDVLDKQRISVNPGDLLFDNEDVQLLFFKKTSSWELSVFAGTVYINNQKLRQDKIDLAFGDEVTFGSKKIKLLNDELHLWGESGISGQLIKRTESRYHFYPGYPDYHRSPRLIYRGSEEKLEVKAPPQEPRKPTDQLLKLIIPPLMMIGITILITLIQPRGIYILMTISMSAVTLVFSISNYIRNRKQYKIDLADRIESYQAYLSDKSIELRKKAEEYRKGRLYHYPDLPAIDSLLKEYHHRIYEKTPLHFDFLYYRLGLGRIKPSYKLAYSEKERNKKTDDLEKEGFALYERNRKVSDVPVIANLVNGPVGYIGERALVIEQLQLMLTQLAFFHSYHDVQFIPIFPEEEKAEWDWLRWLPHARLQELNVRGFVYNQRTRDQVLNSLNQILKDRQTQKRTQKNGQENILFSPHYVVLITDEKLTLDHGIMEFFNEDPTELGCSVIFVQDVLSSLSENVKTIIDIKDVNYAELVIEEGELKNLDIALDHFPENFDKESISRRLAPLNHLQNLKSSIPESVTFLELYQTEDFQGLRVPERWEQNNPYKSLAVPLGLRGQDDIVYLNLHEKAHGPHGLIAGTTGSGKSELIQSYILSLAVNFHPHDVAFLLIDYKGGGMANLFKDLPHLLGTITNLDGNQSMRALASIKAELRRRQNLFAQAEVNHINQYQKKYQLGEVDEPLPHLFLISDEFAELKADQPDFMTELVSTARIGRSIGIHLILATQKPSGVVNDQIWSNSRFKIALKVAERADSQEMLKTSDAANITQAGRAYLQVGNNEIYELFQSAWSGADYEPDKTDQGIEDNTIYAINNLGQYEVLNDDLSGLEEVDDIREVPTELGVVVNRIQTLTKELGIKQLAQPWLPPLEERVYLEELYKEGYTAYDACLGLVDIPNEQAQRVAIYNPVLQGNLLLLSQPGMGKSTFLQTLIMSLATRHTPEEIHFYLLDFGTNGLLPLRDLPHVADLITADDEEKISKFMRRMNTVMTDRKDFLKAQGVANSAMYREQGHVYPQIIIILDNFEGLKDNPQYDAMEALIQLLARDGNALGITVVITAGRLSALKGALQANMRERIILKITEESDSKSIIGRHNYTMEDIPGRGLIRYDNPEIFQTALPAYGKTGQDVLMALQEKIEQMDRDWSGQRPEPIALVPELLTLQDFRLRSSVQFDISNGALPIGLNTETVENVTIPLTRLKHVAMISDTDEHLVNITRHLIDVLSLLPNQSMMLFDTEKFYEDLADKVKTYVTEPKEVTSRLNQLILELERRETTDEAYKEWFGIIPDFQSFVSQTNLDLDMLQTIFEHGPKVQMHLFAGSPLSYLGNNAGDIPKYYRQNASHFLFGMRMIDQVFLPKTYNSKEPYLSIDTIYLHNRRKEQLVKITKPEGD</sequence>
<evidence type="ECO:0000313" key="13">
    <source>
        <dbReference type="Proteomes" id="UP000264056"/>
    </source>
</evidence>
<dbReference type="InterPro" id="IPR023839">
    <property type="entry name" value="Firmicutes_EssC_C"/>
</dbReference>
<evidence type="ECO:0000313" key="12">
    <source>
        <dbReference type="Proteomes" id="UP000262901"/>
    </source>
</evidence>
<dbReference type="PROSITE" id="PS50901">
    <property type="entry name" value="FTSK"/>
    <property type="match status" value="2"/>
</dbReference>
<reference evidence="11" key="3">
    <citation type="submission" date="2018-08" db="EMBL/GenBank/DDBJ databases">
        <title>Streptococcus chenjunshii sp. nov., isolated from stools sample of the Tibetan antelope in the Qinghai-Tibet plateau, China.</title>
        <authorList>
            <person name="Tian Z."/>
        </authorList>
    </citation>
    <scope>NUCLEOTIDE SEQUENCE [LARGE SCALE GENOMIC DNA]</scope>
    <source>
        <strain evidence="11">Z15</strain>
    </source>
</reference>
<feature type="binding site" evidence="5">
    <location>
        <begin position="1000"/>
        <end position="1007"/>
    </location>
    <ligand>
        <name>ATP</name>
        <dbReference type="ChEBI" id="CHEBI:30616"/>
    </ligand>
</feature>
<keyword evidence="3 5" id="KW-0067">ATP-binding</keyword>
<evidence type="ECO:0000256" key="2">
    <source>
        <dbReference type="ARBA" id="ARBA00022741"/>
    </source>
</evidence>
<evidence type="ECO:0000256" key="1">
    <source>
        <dbReference type="ARBA" id="ARBA00022737"/>
    </source>
</evidence>
<evidence type="ECO:0000313" key="8">
    <source>
        <dbReference type="EMBL" id="AXQ79407.1"/>
    </source>
</evidence>
<dbReference type="InterPro" id="IPR027417">
    <property type="entry name" value="P-loop_NTPase"/>
</dbReference>
<feature type="domain" description="FtsK" evidence="7">
    <location>
        <begin position="982"/>
        <end position="1168"/>
    </location>
</feature>
<accession>A0A346NEG2</accession>
<feature type="binding site" evidence="5">
    <location>
        <begin position="665"/>
        <end position="672"/>
    </location>
    <ligand>
        <name>ATP</name>
        <dbReference type="ChEBI" id="CHEBI:30616"/>
    </ligand>
</feature>
<evidence type="ECO:0000256" key="6">
    <source>
        <dbReference type="SAM" id="Phobius"/>
    </source>
</evidence>
<dbReference type="RefSeq" id="WP_116878184.1">
    <property type="nucleotide sequence ID" value="NZ_CP031733.1"/>
</dbReference>
<dbReference type="CDD" id="cd01127">
    <property type="entry name" value="TrwB_TraG_TraD_VirD4"/>
    <property type="match status" value="1"/>
</dbReference>
<proteinExistence type="predicted"/>
<keyword evidence="6" id="KW-1133">Transmembrane helix</keyword>
<keyword evidence="1" id="KW-0677">Repeat</keyword>
<name>A0A372KMU3_9STRE</name>
<dbReference type="EMBL" id="CP031733">
    <property type="protein sequence ID" value="AXQ79407.1"/>
    <property type="molecule type" value="Genomic_DNA"/>
</dbReference>
<dbReference type="InterPro" id="IPR003593">
    <property type="entry name" value="AAA+_ATPase"/>
</dbReference>
<dbReference type="KEGG" id="schj:DDV21_010125"/>
<feature type="domain" description="FtsK" evidence="7">
    <location>
        <begin position="644"/>
        <end position="839"/>
    </location>
</feature>
<dbReference type="InterPro" id="IPR050206">
    <property type="entry name" value="FtsK/SpoIIIE/SftA"/>
</dbReference>
<feature type="transmembrane region" description="Helical" evidence="6">
    <location>
        <begin position="224"/>
        <end position="244"/>
    </location>
</feature>
<dbReference type="InterPro" id="IPR002543">
    <property type="entry name" value="FtsK_dom"/>
</dbReference>
<reference evidence="10 12" key="2">
    <citation type="submission" date="2018-08" db="EMBL/GenBank/DDBJ databases">
        <title>Draft genome of Streptococcus sp. nov. Z1.</title>
        <authorList>
            <person name="Tian Z."/>
        </authorList>
    </citation>
    <scope>NUCLEOTIDE SEQUENCE [LARGE SCALE GENOMIC DNA]</scope>
    <source>
        <strain evidence="10">Z1</strain>
        <strain evidence="12">Z1(2018)</strain>
    </source>
</reference>